<feature type="compositionally biased region" description="Basic and acidic residues" evidence="1">
    <location>
        <begin position="43"/>
        <end position="57"/>
    </location>
</feature>
<name>A0A023AYT7_GRENI</name>
<sequence length="337" mass="37375">MCGIDSPKAGGSRATAASDAGGGEDAGNGANTEDGTAAGNGLDRAREGGKGKMEPRGKNGPMHSRKRKPSNWNIAPTAHSPACQTMLAILNYEAETSHLSVLDILIDLLRDLPFWIGSRSVVEKQTFLWSLYKLLVTDTYLLRKSCTWYYAVSADDPRINPIMRRNARPRRNVLSTVRLGPGLKPGQGSQAEGPQRSVIPLPDVRCFAFYQPPPEEEPLPEPIPKYNQVDLAEQRRHAEHVQRLQLATQRCQETRQRPFSAGAGTLVAGDYYLVPQADEQAGGVMDECLRFEFPFLETLHQDEKDKRQAPYGPSPGDQNWRYILAHLLKNNFSRPKG</sequence>
<dbReference type="EMBL" id="AFNH02001176">
    <property type="protein sequence ID" value="EZG43799.1"/>
    <property type="molecule type" value="Genomic_DNA"/>
</dbReference>
<proteinExistence type="predicted"/>
<evidence type="ECO:0000313" key="2">
    <source>
        <dbReference type="EMBL" id="EZG43799.1"/>
    </source>
</evidence>
<feature type="region of interest" description="Disordered" evidence="1">
    <location>
        <begin position="1"/>
        <end position="76"/>
    </location>
</feature>
<dbReference type="VEuPathDB" id="CryptoDB:GNI_158060"/>
<gene>
    <name evidence="2" type="ORF">GNI_158060</name>
</gene>
<keyword evidence="3" id="KW-1185">Reference proteome</keyword>
<accession>A0A023AYT7</accession>
<evidence type="ECO:0000313" key="3">
    <source>
        <dbReference type="Proteomes" id="UP000019763"/>
    </source>
</evidence>
<dbReference type="RefSeq" id="XP_011133009.1">
    <property type="nucleotide sequence ID" value="XM_011134707.1"/>
</dbReference>
<dbReference type="GeneID" id="22915502"/>
<reference evidence="2" key="1">
    <citation type="submission" date="2013-12" db="EMBL/GenBank/DDBJ databases">
        <authorList>
            <person name="Omoto C.K."/>
            <person name="Sibley D."/>
            <person name="Venepally P."/>
            <person name="Hadjithomas M."/>
            <person name="Karamycheva S."/>
            <person name="Brunk B."/>
            <person name="Roos D."/>
            <person name="Caler E."/>
            <person name="Lorenzi H."/>
        </authorList>
    </citation>
    <scope>NUCLEOTIDE SEQUENCE</scope>
</reference>
<dbReference type="AlphaFoldDB" id="A0A023AYT7"/>
<organism evidence="2 3">
    <name type="scientific">Gregarina niphandrodes</name>
    <name type="common">Septate eugregarine</name>
    <dbReference type="NCBI Taxonomy" id="110365"/>
    <lineage>
        <taxon>Eukaryota</taxon>
        <taxon>Sar</taxon>
        <taxon>Alveolata</taxon>
        <taxon>Apicomplexa</taxon>
        <taxon>Conoidasida</taxon>
        <taxon>Gregarinasina</taxon>
        <taxon>Eugregarinorida</taxon>
        <taxon>Gregarinidae</taxon>
        <taxon>Gregarina</taxon>
    </lineage>
</organism>
<evidence type="ECO:0000256" key="1">
    <source>
        <dbReference type="SAM" id="MobiDB-lite"/>
    </source>
</evidence>
<dbReference type="Proteomes" id="UP000019763">
    <property type="component" value="Unassembled WGS sequence"/>
</dbReference>
<comment type="caution">
    <text evidence="2">The sequence shown here is derived from an EMBL/GenBank/DDBJ whole genome shotgun (WGS) entry which is preliminary data.</text>
</comment>
<protein>
    <submittedName>
        <fullName evidence="2">Uncharacterized protein</fullName>
    </submittedName>
</protein>